<dbReference type="KEGG" id="abra:BN85303500"/>
<dbReference type="SMART" id="SM00830">
    <property type="entry name" value="CM_2"/>
    <property type="match status" value="1"/>
</dbReference>
<feature type="domain" description="Chorismate mutase" evidence="2">
    <location>
        <begin position="1"/>
        <end position="88"/>
    </location>
</feature>
<dbReference type="InterPro" id="IPR011279">
    <property type="entry name" value="Chorismate_mutase_GmP"/>
</dbReference>
<proteinExistence type="predicted"/>
<evidence type="ECO:0000259" key="2">
    <source>
        <dbReference type="PROSITE" id="PS51168"/>
    </source>
</evidence>
<reference evidence="3 4" key="1">
    <citation type="journal article" date="2013" name="J. Mol. Microbiol. Biotechnol.">
        <title>Analysis of the Complete Genomes of Acholeplasma brassicae , A. palmae and A. laidlawii and Their Comparison to the Obligate Parasites from ' Candidatus Phytoplasma'.</title>
        <authorList>
            <person name="Kube M."/>
            <person name="Siewert C."/>
            <person name="Migdoll A.M."/>
            <person name="Duduk B."/>
            <person name="Holz S."/>
            <person name="Rabus R."/>
            <person name="Seemuller E."/>
            <person name="Mitrovic J."/>
            <person name="Muller I."/>
            <person name="Buttner C."/>
            <person name="Reinhardt R."/>
        </authorList>
    </citation>
    <scope>NUCLEOTIDE SEQUENCE [LARGE SCALE GENOMIC DNA]</scope>
    <source>
        <strain evidence="4">0502</strain>
    </source>
</reference>
<dbReference type="RefSeq" id="WP_030004232.1">
    <property type="nucleotide sequence ID" value="NC_022549.1"/>
</dbReference>
<dbReference type="STRING" id="61635.BN85303500"/>
<evidence type="ECO:0000313" key="4">
    <source>
        <dbReference type="Proteomes" id="UP000032737"/>
    </source>
</evidence>
<dbReference type="PROSITE" id="PS51168">
    <property type="entry name" value="CHORISMATE_MUT_2"/>
    <property type="match status" value="1"/>
</dbReference>
<dbReference type="HOGENOM" id="CLU_131518_3_3_14"/>
<dbReference type="GO" id="GO:0004106">
    <property type="term" value="F:chorismate mutase activity"/>
    <property type="evidence" value="ECO:0007669"/>
    <property type="project" value="InterPro"/>
</dbReference>
<organism evidence="3 4">
    <name type="scientific">Acholeplasma brassicae</name>
    <dbReference type="NCBI Taxonomy" id="61635"/>
    <lineage>
        <taxon>Bacteria</taxon>
        <taxon>Bacillati</taxon>
        <taxon>Mycoplasmatota</taxon>
        <taxon>Mollicutes</taxon>
        <taxon>Acholeplasmatales</taxon>
        <taxon>Acholeplasmataceae</taxon>
        <taxon>Acholeplasma</taxon>
    </lineage>
</organism>
<keyword evidence="4" id="KW-1185">Reference proteome</keyword>
<protein>
    <recommendedName>
        <fullName evidence="2">Chorismate mutase domain-containing protein</fullName>
    </recommendedName>
</protein>
<accession>U4KMM4</accession>
<evidence type="ECO:0000313" key="3">
    <source>
        <dbReference type="EMBL" id="CCV65371.1"/>
    </source>
</evidence>
<dbReference type="AlphaFoldDB" id="U4KMM4"/>
<keyword evidence="1" id="KW-0413">Isomerase</keyword>
<dbReference type="GO" id="GO:0046417">
    <property type="term" value="P:chorismate metabolic process"/>
    <property type="evidence" value="ECO:0007669"/>
    <property type="project" value="InterPro"/>
</dbReference>
<dbReference type="InterPro" id="IPR051331">
    <property type="entry name" value="Chorismate_mutase-related"/>
</dbReference>
<dbReference type="NCBIfam" id="TIGR01805">
    <property type="entry name" value="CM_mono_grmpos"/>
    <property type="match status" value="1"/>
</dbReference>
<dbReference type="InterPro" id="IPR002701">
    <property type="entry name" value="CM_II_prokaryot"/>
</dbReference>
<dbReference type="SUPFAM" id="SSF48600">
    <property type="entry name" value="Chorismate mutase II"/>
    <property type="match status" value="1"/>
</dbReference>
<dbReference type="GO" id="GO:0009697">
    <property type="term" value="P:salicylic acid biosynthetic process"/>
    <property type="evidence" value="ECO:0007669"/>
    <property type="project" value="TreeGrafter"/>
</dbReference>
<dbReference type="InterPro" id="IPR036263">
    <property type="entry name" value="Chorismate_II_sf"/>
</dbReference>
<dbReference type="Proteomes" id="UP000032737">
    <property type="component" value="Chromosome"/>
</dbReference>
<dbReference type="InterPro" id="IPR036979">
    <property type="entry name" value="CM_dom_sf"/>
</dbReference>
<evidence type="ECO:0000256" key="1">
    <source>
        <dbReference type="ARBA" id="ARBA00023235"/>
    </source>
</evidence>
<dbReference type="EMBL" id="FO681348">
    <property type="protein sequence ID" value="CCV65371.1"/>
    <property type="molecule type" value="Genomic_DNA"/>
</dbReference>
<dbReference type="PANTHER" id="PTHR38041:SF1">
    <property type="entry name" value="CHORISMATE MUTASE"/>
    <property type="match status" value="1"/>
</dbReference>
<dbReference type="PANTHER" id="PTHR38041">
    <property type="entry name" value="CHORISMATE MUTASE"/>
    <property type="match status" value="1"/>
</dbReference>
<name>U4KMM4_9MOLU</name>
<sequence length="88" mass="10572">MNKLEKARINIDLIDQEMAKLFEKRMQEVNEVIAYKMEQGLPIFDQKREQQVIEKNLKYINNNELKPYYEAFLNALMGISKEYQSKKI</sequence>
<dbReference type="Gene3D" id="1.20.59.10">
    <property type="entry name" value="Chorismate mutase"/>
    <property type="match status" value="1"/>
</dbReference>
<dbReference type="Pfam" id="PF01817">
    <property type="entry name" value="CM_2"/>
    <property type="match status" value="1"/>
</dbReference>
<gene>
    <name evidence="3" type="ORF">BN85303500</name>
</gene>